<reference evidence="1" key="1">
    <citation type="submission" date="2022-08" db="EMBL/GenBank/DDBJ databases">
        <title>Complete Genome Sequences of 2 Bosea sp. soil isolates.</title>
        <authorList>
            <person name="Alvarez Arevalo M."/>
            <person name="Sterndorff E.B."/>
            <person name="Faurdal D."/>
            <person name="Joergensen T.S."/>
            <person name="Weber T."/>
        </authorList>
    </citation>
    <scope>NUCLEOTIDE SEQUENCE</scope>
    <source>
        <strain evidence="1">NBC_00436</strain>
        <plasmid evidence="1">pNBC436</plasmid>
    </source>
</reference>
<dbReference type="AlphaFoldDB" id="A0A9E7ZTH2"/>
<organism evidence="1">
    <name type="scientific">Bosea sp. NBC_00436</name>
    <dbReference type="NCBI Taxonomy" id="2969620"/>
    <lineage>
        <taxon>Bacteria</taxon>
        <taxon>Pseudomonadati</taxon>
        <taxon>Pseudomonadota</taxon>
        <taxon>Alphaproteobacteria</taxon>
        <taxon>Hyphomicrobiales</taxon>
        <taxon>Boseaceae</taxon>
        <taxon>Bosea</taxon>
    </lineage>
</organism>
<accession>A0A9E7ZTH2</accession>
<name>A0A9E7ZTH2_9HYPH</name>
<dbReference type="EMBL" id="CP102775">
    <property type="protein sequence ID" value="UZF90049.1"/>
    <property type="molecule type" value="Genomic_DNA"/>
</dbReference>
<gene>
    <name evidence="1" type="ORF">NWE54_27570</name>
</gene>
<keyword evidence="1" id="KW-0614">Plasmid</keyword>
<evidence type="ECO:0000313" key="1">
    <source>
        <dbReference type="EMBL" id="UZF90049.1"/>
    </source>
</evidence>
<proteinExistence type="predicted"/>
<geneLocation type="plasmid" evidence="1">
    <name>pNBC436</name>
</geneLocation>
<sequence>MSATKSRSDDRKRARIDLTPEVSACLDEASRAFGLSRSETLRRLIQASLDVGPALSAENSRRVAALASQVRMVGRNLSQLVHAIHAGRATHMEAALPIWEILDERVSAIDHELTAMTVAHGLKLRRAAHLPEIEA</sequence>
<protein>
    <submittedName>
        <fullName evidence="1">Uncharacterized protein</fullName>
    </submittedName>
</protein>